<keyword evidence="3" id="KW-0408">Iron</keyword>
<proteinExistence type="inferred from homology"/>
<dbReference type="OrthoDB" id="10014216at2759"/>
<organism evidence="5 6">
    <name type="scientific">Rhizoctonia solani</name>
    <dbReference type="NCBI Taxonomy" id="456999"/>
    <lineage>
        <taxon>Eukaryota</taxon>
        <taxon>Fungi</taxon>
        <taxon>Dikarya</taxon>
        <taxon>Basidiomycota</taxon>
        <taxon>Agaricomycotina</taxon>
        <taxon>Agaricomycetes</taxon>
        <taxon>Cantharellales</taxon>
        <taxon>Ceratobasidiaceae</taxon>
        <taxon>Rhizoctonia</taxon>
    </lineage>
</organism>
<dbReference type="GO" id="GO:0033754">
    <property type="term" value="F:indoleamine 2,3-dioxygenase activity"/>
    <property type="evidence" value="ECO:0007669"/>
    <property type="project" value="TreeGrafter"/>
</dbReference>
<gene>
    <name evidence="5" type="ORF">RDB_LOCUS64124</name>
</gene>
<evidence type="ECO:0008006" key="7">
    <source>
        <dbReference type="Google" id="ProtNLM"/>
    </source>
</evidence>
<protein>
    <recommendedName>
        <fullName evidence="7">Indoleamine 2,3-dioxygenase</fullName>
    </recommendedName>
</protein>
<dbReference type="Gene3D" id="1.20.58.480">
    <property type="match status" value="1"/>
</dbReference>
<dbReference type="PANTHER" id="PTHR28657:SF5">
    <property type="entry name" value="INDOLEAMINE 2,3-DIOXYGENASE"/>
    <property type="match status" value="1"/>
</dbReference>
<dbReference type="GO" id="GO:0034354">
    <property type="term" value="P:'de novo' NAD+ biosynthetic process from L-tryptophan"/>
    <property type="evidence" value="ECO:0007669"/>
    <property type="project" value="TreeGrafter"/>
</dbReference>
<feature type="compositionally biased region" description="Low complexity" evidence="4">
    <location>
        <begin position="1"/>
        <end position="15"/>
    </location>
</feature>
<dbReference type="InterPro" id="IPR037217">
    <property type="entry name" value="Trp/Indoleamine_2_3_dOase-like"/>
</dbReference>
<accession>A0A8H2XUF4</accession>
<evidence type="ECO:0000256" key="3">
    <source>
        <dbReference type="ARBA" id="ARBA00023004"/>
    </source>
</evidence>
<dbReference type="PANTHER" id="PTHR28657">
    <property type="entry name" value="INDOLEAMINE 2,3-DIOXYGENASE"/>
    <property type="match status" value="1"/>
</dbReference>
<dbReference type="SUPFAM" id="SSF140959">
    <property type="entry name" value="Indolic compounds 2,3-dioxygenase-like"/>
    <property type="match status" value="1"/>
</dbReference>
<dbReference type="EMBL" id="CAJMWT010002051">
    <property type="protein sequence ID" value="CAE6430958.1"/>
    <property type="molecule type" value="Genomic_DNA"/>
</dbReference>
<evidence type="ECO:0000313" key="5">
    <source>
        <dbReference type="EMBL" id="CAE6430958.1"/>
    </source>
</evidence>
<evidence type="ECO:0000256" key="1">
    <source>
        <dbReference type="ARBA" id="ARBA00007119"/>
    </source>
</evidence>
<comment type="similarity">
    <text evidence="1">Belongs to the indoleamine 2,3-dioxygenase family.</text>
</comment>
<dbReference type="InterPro" id="IPR000898">
    <property type="entry name" value="Indolamine_dOase"/>
</dbReference>
<comment type="caution">
    <text evidence="5">The sequence shown here is derived from an EMBL/GenBank/DDBJ whole genome shotgun (WGS) entry which is preliminary data.</text>
</comment>
<name>A0A8H2XUF4_9AGAM</name>
<feature type="region of interest" description="Disordered" evidence="4">
    <location>
        <begin position="1"/>
        <end position="41"/>
    </location>
</feature>
<keyword evidence="2" id="KW-0479">Metal-binding</keyword>
<dbReference type="GO" id="GO:0019441">
    <property type="term" value="P:L-tryptophan catabolic process to kynurenine"/>
    <property type="evidence" value="ECO:0007669"/>
    <property type="project" value="InterPro"/>
</dbReference>
<dbReference type="AlphaFoldDB" id="A0A8H2XUF4"/>
<evidence type="ECO:0000313" key="6">
    <source>
        <dbReference type="Proteomes" id="UP000663843"/>
    </source>
</evidence>
<dbReference type="GO" id="GO:0046872">
    <property type="term" value="F:metal ion binding"/>
    <property type="evidence" value="ECO:0007669"/>
    <property type="project" value="UniProtKB-KW"/>
</dbReference>
<dbReference type="Proteomes" id="UP000663843">
    <property type="component" value="Unassembled WGS sequence"/>
</dbReference>
<dbReference type="Pfam" id="PF01231">
    <property type="entry name" value="IDO"/>
    <property type="match status" value="1"/>
</dbReference>
<reference evidence="5" key="1">
    <citation type="submission" date="2021-01" db="EMBL/GenBank/DDBJ databases">
        <authorList>
            <person name="Kaushik A."/>
        </authorList>
    </citation>
    <scope>NUCLEOTIDE SEQUENCE</scope>
    <source>
        <strain evidence="5">AG2-2IIIB</strain>
    </source>
</reference>
<evidence type="ECO:0000256" key="4">
    <source>
        <dbReference type="SAM" id="MobiDB-lite"/>
    </source>
</evidence>
<sequence length="415" mass="45245">MSSNSSSGRAISSRSPARQAGPINAPGVPSRPATTPFSTSTFSTTSPMALALAPNHFLDLPHHVQLGPVLDGVLPDTSTVAAHDFDVDVNTGFMPAEAPLLRIPREVSVDMQAWEDLLSEGLALKMKLGDQLAQYGPEETLKNESWRLKVRSLPVLDPAPLMSNTLLLRRGHHVLVFLMHMYIHSAPIPVELTPHVVPACIAVPLCRVSSELGITPILTYADNVLWNWHLPGGQLHEIPTERRIRSHALFSGTLDEEHFYLTSAKIELRGVAALSVMRSTLDELFIGDATAVRRISAYLNRLSSIIAELTQLLLDVRDGCDPAVFYNQVRPWFRGATSDKRGWVFEGVDTEQAAKVASLSGPSAGQSSLVHALDIFLGVDHERGEGARVLLCTRSISSWAWTTNEARGAVPNPPF</sequence>
<dbReference type="GO" id="GO:0020037">
    <property type="term" value="F:heme binding"/>
    <property type="evidence" value="ECO:0007669"/>
    <property type="project" value="InterPro"/>
</dbReference>
<evidence type="ECO:0000256" key="2">
    <source>
        <dbReference type="ARBA" id="ARBA00022723"/>
    </source>
</evidence>
<dbReference type="GO" id="GO:0005737">
    <property type="term" value="C:cytoplasm"/>
    <property type="evidence" value="ECO:0007669"/>
    <property type="project" value="TreeGrafter"/>
</dbReference>